<sequence length="386" mass="38592">MRAELRAVARDLLATAAGKDGGDDAQVDWALLAEAGWLGLEVPDGLDGAGVTVAETAVVCEELGRAAARAPYLGTTVLGAGALLALETTDGRDELLRALATGAPRLAVALPTGDAPLGAAGVPGTVPFRLAGSGAAARLTGRAEFVPDAAEAETLLLLALDEGGEPVVVRAVPGQPGLEVTATPVLDVSRSVGAVAAVGAPVEAGSVWRFRGDGRAGGRLLLARGALAVACDSLGAAEAMLAATVGYASVRHQFGRPIGSFQAVKHGCADMLVSVSVGRGLVTEATRALAAASSAHAAGGAGGIEEAAVIAVEVAVSRAKSYMCAAAVDVAGKAMQLHGGIGYTWESGVHRYLKRAALSRALFGSPAAHRARLARRLDADAAGRAR</sequence>
<evidence type="ECO:0000259" key="6">
    <source>
        <dbReference type="Pfam" id="PF00441"/>
    </source>
</evidence>
<gene>
    <name evidence="8" type="ORF">BL253_31155</name>
</gene>
<proteinExistence type="inferred from homology"/>
<evidence type="ECO:0000313" key="8">
    <source>
        <dbReference type="EMBL" id="ONH24101.1"/>
    </source>
</evidence>
<evidence type="ECO:0000256" key="3">
    <source>
        <dbReference type="ARBA" id="ARBA00022630"/>
    </source>
</evidence>
<dbReference type="EMBL" id="MOMC01000075">
    <property type="protein sequence ID" value="ONH24101.1"/>
    <property type="molecule type" value="Genomic_DNA"/>
</dbReference>
<keyword evidence="4" id="KW-0274">FAD</keyword>
<dbReference type="SUPFAM" id="SSF47203">
    <property type="entry name" value="Acyl-CoA dehydrogenase C-terminal domain-like"/>
    <property type="match status" value="1"/>
</dbReference>
<evidence type="ECO:0000256" key="2">
    <source>
        <dbReference type="ARBA" id="ARBA00009347"/>
    </source>
</evidence>
<dbReference type="InterPro" id="IPR036250">
    <property type="entry name" value="AcylCo_DH-like_C"/>
</dbReference>
<evidence type="ECO:0000256" key="1">
    <source>
        <dbReference type="ARBA" id="ARBA00001974"/>
    </source>
</evidence>
<keyword evidence="5" id="KW-0560">Oxidoreductase</keyword>
<dbReference type="Pfam" id="PF00441">
    <property type="entry name" value="Acyl-CoA_dh_1"/>
    <property type="match status" value="1"/>
</dbReference>
<feature type="domain" description="Acyl-CoA dehydrogenase/oxidase C-terminal" evidence="6">
    <location>
        <begin position="222"/>
        <end position="377"/>
    </location>
</feature>
<comment type="caution">
    <text evidence="8">The sequence shown here is derived from an EMBL/GenBank/DDBJ whole genome shotgun (WGS) entry which is preliminary data.</text>
</comment>
<comment type="similarity">
    <text evidence="2">Belongs to the acyl-CoA dehydrogenase family.</text>
</comment>
<accession>A0A1V2I4B1</accession>
<dbReference type="Gene3D" id="1.10.540.10">
    <property type="entry name" value="Acyl-CoA dehydrogenase/oxidase, N-terminal domain"/>
    <property type="match status" value="1"/>
</dbReference>
<dbReference type="InterPro" id="IPR013786">
    <property type="entry name" value="AcylCoA_DH/ox_N"/>
</dbReference>
<name>A0A1V2I4B1_9ACTN</name>
<dbReference type="PANTHER" id="PTHR43884">
    <property type="entry name" value="ACYL-COA DEHYDROGENASE"/>
    <property type="match status" value="1"/>
</dbReference>
<dbReference type="GO" id="GO:0003995">
    <property type="term" value="F:acyl-CoA dehydrogenase activity"/>
    <property type="evidence" value="ECO:0007669"/>
    <property type="project" value="TreeGrafter"/>
</dbReference>
<keyword evidence="9" id="KW-1185">Reference proteome</keyword>
<keyword evidence="3" id="KW-0285">Flavoprotein</keyword>
<dbReference type="STRING" id="1834516.BL253_31155"/>
<dbReference type="InterPro" id="IPR009075">
    <property type="entry name" value="AcylCo_DH/oxidase_C"/>
</dbReference>
<feature type="domain" description="Acyl-CoA dehydrogenase/oxidase N-terminal" evidence="7">
    <location>
        <begin position="2"/>
        <end position="102"/>
    </location>
</feature>
<evidence type="ECO:0000259" key="7">
    <source>
        <dbReference type="Pfam" id="PF02771"/>
    </source>
</evidence>
<reference evidence="9" key="1">
    <citation type="submission" date="2016-10" db="EMBL/GenBank/DDBJ databases">
        <title>Frankia sp. NRRL B-16386 Genome sequencing.</title>
        <authorList>
            <person name="Ghodhbane-Gtari F."/>
            <person name="Swanson E."/>
            <person name="Gueddou A."/>
            <person name="Hezbri K."/>
            <person name="Ktari K."/>
            <person name="Nouioui I."/>
            <person name="Morris K."/>
            <person name="Simpson S."/>
            <person name="Abebe-Akele F."/>
            <person name="Thomas K."/>
            <person name="Gtari M."/>
            <person name="Tisa L.S."/>
        </authorList>
    </citation>
    <scope>NUCLEOTIDE SEQUENCE [LARGE SCALE GENOMIC DNA]</scope>
    <source>
        <strain evidence="9">NRRL B-16386</strain>
    </source>
</reference>
<protein>
    <submittedName>
        <fullName evidence="8">Acyl-CoA dehydrogenase</fullName>
    </submittedName>
</protein>
<evidence type="ECO:0000256" key="5">
    <source>
        <dbReference type="ARBA" id="ARBA00023002"/>
    </source>
</evidence>
<evidence type="ECO:0000313" key="9">
    <source>
        <dbReference type="Proteomes" id="UP000188929"/>
    </source>
</evidence>
<dbReference type="Proteomes" id="UP000188929">
    <property type="component" value="Unassembled WGS sequence"/>
</dbReference>
<organism evidence="8 9">
    <name type="scientific">Pseudofrankia asymbiotica</name>
    <dbReference type="NCBI Taxonomy" id="1834516"/>
    <lineage>
        <taxon>Bacteria</taxon>
        <taxon>Bacillati</taxon>
        <taxon>Actinomycetota</taxon>
        <taxon>Actinomycetes</taxon>
        <taxon>Frankiales</taxon>
        <taxon>Frankiaceae</taxon>
        <taxon>Pseudofrankia</taxon>
    </lineage>
</organism>
<dbReference type="InterPro" id="IPR037069">
    <property type="entry name" value="AcylCoA_DH/ox_N_sf"/>
</dbReference>
<comment type="cofactor">
    <cofactor evidence="1">
        <name>FAD</name>
        <dbReference type="ChEBI" id="CHEBI:57692"/>
    </cofactor>
</comment>
<dbReference type="Pfam" id="PF02771">
    <property type="entry name" value="Acyl-CoA_dh_N"/>
    <property type="match status" value="1"/>
</dbReference>
<dbReference type="PANTHER" id="PTHR43884:SF20">
    <property type="entry name" value="ACYL-COA DEHYDROGENASE FADE28"/>
    <property type="match status" value="1"/>
</dbReference>
<dbReference type="SUPFAM" id="SSF56645">
    <property type="entry name" value="Acyl-CoA dehydrogenase NM domain-like"/>
    <property type="match status" value="1"/>
</dbReference>
<evidence type="ECO:0000256" key="4">
    <source>
        <dbReference type="ARBA" id="ARBA00022827"/>
    </source>
</evidence>
<dbReference type="InterPro" id="IPR009100">
    <property type="entry name" value="AcylCoA_DH/oxidase_NM_dom_sf"/>
</dbReference>
<dbReference type="AlphaFoldDB" id="A0A1V2I4B1"/>
<dbReference type="GO" id="GO:0050660">
    <property type="term" value="F:flavin adenine dinucleotide binding"/>
    <property type="evidence" value="ECO:0007669"/>
    <property type="project" value="InterPro"/>
</dbReference>
<dbReference type="Gene3D" id="1.20.140.10">
    <property type="entry name" value="Butyryl-CoA Dehydrogenase, subunit A, domain 3"/>
    <property type="match status" value="1"/>
</dbReference>